<dbReference type="Proteomes" id="UP000805649">
    <property type="component" value="Unassembled WGS sequence"/>
</dbReference>
<organism evidence="1 2">
    <name type="scientific">Colletotrichum truncatum</name>
    <name type="common">Anthracnose fungus</name>
    <name type="synonym">Colletotrichum capsici</name>
    <dbReference type="NCBI Taxonomy" id="5467"/>
    <lineage>
        <taxon>Eukaryota</taxon>
        <taxon>Fungi</taxon>
        <taxon>Dikarya</taxon>
        <taxon>Ascomycota</taxon>
        <taxon>Pezizomycotina</taxon>
        <taxon>Sordariomycetes</taxon>
        <taxon>Hypocreomycetidae</taxon>
        <taxon>Glomerellales</taxon>
        <taxon>Glomerellaceae</taxon>
        <taxon>Colletotrichum</taxon>
        <taxon>Colletotrichum truncatum species complex</taxon>
    </lineage>
</organism>
<dbReference type="EMBL" id="VUJX02000004">
    <property type="protein sequence ID" value="KAL0937367.1"/>
    <property type="molecule type" value="Genomic_DNA"/>
</dbReference>
<comment type="caution">
    <text evidence="1">The sequence shown here is derived from an EMBL/GenBank/DDBJ whole genome shotgun (WGS) entry which is preliminary data.</text>
</comment>
<proteinExistence type="predicted"/>
<accession>A0ACC3YZW1</accession>
<reference evidence="1 2" key="1">
    <citation type="journal article" date="2020" name="Phytopathology">
        <title>Genome Sequence Resources of Colletotrichum truncatum, C. plurivorum, C. musicola, and C. sojae: Four Species Pathogenic to Soybean (Glycine max).</title>
        <authorList>
            <person name="Rogerio F."/>
            <person name="Boufleur T.R."/>
            <person name="Ciampi-Guillardi M."/>
            <person name="Sukno S.A."/>
            <person name="Thon M.R."/>
            <person name="Massola Junior N.S."/>
            <person name="Baroncelli R."/>
        </authorList>
    </citation>
    <scope>NUCLEOTIDE SEQUENCE [LARGE SCALE GENOMIC DNA]</scope>
    <source>
        <strain evidence="1 2">CMES1059</strain>
    </source>
</reference>
<evidence type="ECO:0000313" key="1">
    <source>
        <dbReference type="EMBL" id="KAL0937367.1"/>
    </source>
</evidence>
<gene>
    <name evidence="1" type="ORF">CTRU02_207098</name>
</gene>
<keyword evidence="2" id="KW-1185">Reference proteome</keyword>
<name>A0ACC3YZW1_COLTU</name>
<protein>
    <submittedName>
        <fullName evidence="1">Fasciclin domain family protein</fullName>
    </submittedName>
</protein>
<sequence>MGRQVHIYFETSTTLRRTLSEKLIHRVRSSSLPTKFEQETEVMKPGCFLPFAAAFCAVASSGDAAADEKQIGLDGRVFPVRDGVLSSLDWVVDSIGGGIVQVAGAVTRTARSLSWTKADVDVERDGALGRDRRRSVADRDGTLENVWEVIRNSEKGRRFAGLVDGHEKLRKLLSGSDGLTVLVPTDEAFAKLDGMERSDEELMEEILEYHVLSAEYTLDKLRGVQTASSVLEESDMGRRQRVRVEGSSSGITLNFYSRVLDGESKKAANGIVHFVDNVLVPPPRHDKLIEALPEQLGTFSRAMKTTGVSEELHARAHGITLFTPSNEAWEALGAEVNTFLFSDEGLEYLRALARYHVLDEVVYSDIRLSDAGDEEIPSTPQFQTLLDDAVISVGINREKPVMVVNGKNVSVRDMPARDGIVHVLDEILIPSSTGSNVSGGGVLGVEELKRLLGPFVQAEGFASNEL</sequence>
<evidence type="ECO:0000313" key="2">
    <source>
        <dbReference type="Proteomes" id="UP000805649"/>
    </source>
</evidence>